<evidence type="ECO:0000313" key="3">
    <source>
        <dbReference type="Proteomes" id="UP000298030"/>
    </source>
</evidence>
<evidence type="ECO:0000256" key="1">
    <source>
        <dbReference type="SAM" id="MobiDB-lite"/>
    </source>
</evidence>
<feature type="compositionally biased region" description="Basic and acidic residues" evidence="1">
    <location>
        <begin position="33"/>
        <end position="74"/>
    </location>
</feature>
<proteinExistence type="predicted"/>
<name>A0A4Y7SHY2_COPMI</name>
<feature type="region of interest" description="Disordered" evidence="1">
    <location>
        <begin position="1"/>
        <end position="84"/>
    </location>
</feature>
<dbReference type="EMBL" id="QPFP01000130">
    <property type="protein sequence ID" value="TEB20836.1"/>
    <property type="molecule type" value="Genomic_DNA"/>
</dbReference>
<reference evidence="2 3" key="1">
    <citation type="journal article" date="2019" name="Nat. Ecol. Evol.">
        <title>Megaphylogeny resolves global patterns of mushroom evolution.</title>
        <authorList>
            <person name="Varga T."/>
            <person name="Krizsan K."/>
            <person name="Foldi C."/>
            <person name="Dima B."/>
            <person name="Sanchez-Garcia M."/>
            <person name="Sanchez-Ramirez S."/>
            <person name="Szollosi G.J."/>
            <person name="Szarkandi J.G."/>
            <person name="Papp V."/>
            <person name="Albert L."/>
            <person name="Andreopoulos W."/>
            <person name="Angelini C."/>
            <person name="Antonin V."/>
            <person name="Barry K.W."/>
            <person name="Bougher N.L."/>
            <person name="Buchanan P."/>
            <person name="Buyck B."/>
            <person name="Bense V."/>
            <person name="Catcheside P."/>
            <person name="Chovatia M."/>
            <person name="Cooper J."/>
            <person name="Damon W."/>
            <person name="Desjardin D."/>
            <person name="Finy P."/>
            <person name="Geml J."/>
            <person name="Haridas S."/>
            <person name="Hughes K."/>
            <person name="Justo A."/>
            <person name="Karasinski D."/>
            <person name="Kautmanova I."/>
            <person name="Kiss B."/>
            <person name="Kocsube S."/>
            <person name="Kotiranta H."/>
            <person name="LaButti K.M."/>
            <person name="Lechner B.E."/>
            <person name="Liimatainen K."/>
            <person name="Lipzen A."/>
            <person name="Lukacs Z."/>
            <person name="Mihaltcheva S."/>
            <person name="Morgado L.N."/>
            <person name="Niskanen T."/>
            <person name="Noordeloos M.E."/>
            <person name="Ohm R.A."/>
            <person name="Ortiz-Santana B."/>
            <person name="Ovrebo C."/>
            <person name="Racz N."/>
            <person name="Riley R."/>
            <person name="Savchenko A."/>
            <person name="Shiryaev A."/>
            <person name="Soop K."/>
            <person name="Spirin V."/>
            <person name="Szebenyi C."/>
            <person name="Tomsovsky M."/>
            <person name="Tulloss R.E."/>
            <person name="Uehling J."/>
            <person name="Grigoriev I.V."/>
            <person name="Vagvolgyi C."/>
            <person name="Papp T."/>
            <person name="Martin F.M."/>
            <person name="Miettinen O."/>
            <person name="Hibbett D.S."/>
            <person name="Nagy L.G."/>
        </authorList>
    </citation>
    <scope>NUCLEOTIDE SEQUENCE [LARGE SCALE GENOMIC DNA]</scope>
    <source>
        <strain evidence="2 3">FP101781</strain>
    </source>
</reference>
<dbReference type="Proteomes" id="UP000298030">
    <property type="component" value="Unassembled WGS sequence"/>
</dbReference>
<sequence>MGRARSEFGVGGETELQIQQRRRGGESTCGEMAEGRKRTERRKSEVRRLSTARRTPEPKRGGGDGEDRTRDTPLRIRRRRGGDRDVGRLGLKFGVATGSRTAMGEGEVEMRWGGSESDGRRLGFDVYVSARSLSAGGACSVLSRDGMGSLGWDEGRGDRRRGCGCGRRC</sequence>
<gene>
    <name evidence="2" type="ORF">FA13DRAFT_199938</name>
</gene>
<evidence type="ECO:0000313" key="2">
    <source>
        <dbReference type="EMBL" id="TEB20836.1"/>
    </source>
</evidence>
<dbReference type="AlphaFoldDB" id="A0A4Y7SHY2"/>
<accession>A0A4Y7SHY2</accession>
<organism evidence="2 3">
    <name type="scientific">Coprinellus micaceus</name>
    <name type="common">Glistening ink-cap mushroom</name>
    <name type="synonym">Coprinus micaceus</name>
    <dbReference type="NCBI Taxonomy" id="71717"/>
    <lineage>
        <taxon>Eukaryota</taxon>
        <taxon>Fungi</taxon>
        <taxon>Dikarya</taxon>
        <taxon>Basidiomycota</taxon>
        <taxon>Agaricomycotina</taxon>
        <taxon>Agaricomycetes</taxon>
        <taxon>Agaricomycetidae</taxon>
        <taxon>Agaricales</taxon>
        <taxon>Agaricineae</taxon>
        <taxon>Psathyrellaceae</taxon>
        <taxon>Coprinellus</taxon>
    </lineage>
</organism>
<comment type="caution">
    <text evidence="2">The sequence shown here is derived from an EMBL/GenBank/DDBJ whole genome shotgun (WGS) entry which is preliminary data.</text>
</comment>
<keyword evidence="3" id="KW-1185">Reference proteome</keyword>
<protein>
    <submittedName>
        <fullName evidence="2">Uncharacterized protein</fullName>
    </submittedName>
</protein>